<dbReference type="EMBL" id="JAEAOA010002300">
    <property type="protein sequence ID" value="KAK3576344.1"/>
    <property type="molecule type" value="Genomic_DNA"/>
</dbReference>
<protein>
    <submittedName>
        <fullName evidence="2">Uncharacterized protein</fullName>
    </submittedName>
</protein>
<name>A0AAE0VF88_9BIVA</name>
<evidence type="ECO:0000313" key="3">
    <source>
        <dbReference type="Proteomes" id="UP001195483"/>
    </source>
</evidence>
<evidence type="ECO:0000256" key="1">
    <source>
        <dbReference type="SAM" id="MobiDB-lite"/>
    </source>
</evidence>
<accession>A0AAE0VF88</accession>
<feature type="region of interest" description="Disordered" evidence="1">
    <location>
        <begin position="1"/>
        <end position="56"/>
    </location>
</feature>
<feature type="compositionally biased region" description="Acidic residues" evidence="1">
    <location>
        <begin position="32"/>
        <end position="48"/>
    </location>
</feature>
<feature type="region of interest" description="Disordered" evidence="1">
    <location>
        <begin position="631"/>
        <end position="661"/>
    </location>
</feature>
<feature type="compositionally biased region" description="Basic and acidic residues" evidence="1">
    <location>
        <begin position="258"/>
        <end position="274"/>
    </location>
</feature>
<feature type="region of interest" description="Disordered" evidence="1">
    <location>
        <begin position="710"/>
        <end position="798"/>
    </location>
</feature>
<feature type="region of interest" description="Disordered" evidence="1">
    <location>
        <begin position="963"/>
        <end position="986"/>
    </location>
</feature>
<feature type="compositionally biased region" description="Acidic residues" evidence="1">
    <location>
        <begin position="305"/>
        <end position="314"/>
    </location>
</feature>
<comment type="caution">
    <text evidence="2">The sequence shown here is derived from an EMBL/GenBank/DDBJ whole genome shotgun (WGS) entry which is preliminary data.</text>
</comment>
<reference evidence="2" key="2">
    <citation type="journal article" date="2021" name="Genome Biol. Evol.">
        <title>Developing a high-quality reference genome for a parasitic bivalve with doubly uniparental inheritance (Bivalvia: Unionida).</title>
        <authorList>
            <person name="Smith C.H."/>
        </authorList>
    </citation>
    <scope>NUCLEOTIDE SEQUENCE</scope>
    <source>
        <strain evidence="2">CHS0354</strain>
        <tissue evidence="2">Mantle</tissue>
    </source>
</reference>
<evidence type="ECO:0000313" key="2">
    <source>
        <dbReference type="EMBL" id="KAK3576344.1"/>
    </source>
</evidence>
<feature type="region of interest" description="Disordered" evidence="1">
    <location>
        <begin position="221"/>
        <end position="318"/>
    </location>
</feature>
<organism evidence="2 3">
    <name type="scientific">Potamilus streckersoni</name>
    <dbReference type="NCBI Taxonomy" id="2493646"/>
    <lineage>
        <taxon>Eukaryota</taxon>
        <taxon>Metazoa</taxon>
        <taxon>Spiralia</taxon>
        <taxon>Lophotrochozoa</taxon>
        <taxon>Mollusca</taxon>
        <taxon>Bivalvia</taxon>
        <taxon>Autobranchia</taxon>
        <taxon>Heteroconchia</taxon>
        <taxon>Palaeoheterodonta</taxon>
        <taxon>Unionida</taxon>
        <taxon>Unionoidea</taxon>
        <taxon>Unionidae</taxon>
        <taxon>Ambleminae</taxon>
        <taxon>Lampsilini</taxon>
        <taxon>Potamilus</taxon>
    </lineage>
</organism>
<feature type="compositionally biased region" description="Pro residues" evidence="1">
    <location>
        <begin position="765"/>
        <end position="777"/>
    </location>
</feature>
<reference evidence="2" key="3">
    <citation type="submission" date="2023-05" db="EMBL/GenBank/DDBJ databases">
        <authorList>
            <person name="Smith C.H."/>
        </authorList>
    </citation>
    <scope>NUCLEOTIDE SEQUENCE</scope>
    <source>
        <strain evidence="2">CHS0354</strain>
        <tissue evidence="2">Mantle</tissue>
    </source>
</reference>
<gene>
    <name evidence="2" type="ORF">CHS0354_039278</name>
</gene>
<feature type="compositionally biased region" description="Acidic residues" evidence="1">
    <location>
        <begin position="275"/>
        <end position="294"/>
    </location>
</feature>
<feature type="compositionally biased region" description="Basic and acidic residues" evidence="1">
    <location>
        <begin position="969"/>
        <end position="986"/>
    </location>
</feature>
<dbReference type="Proteomes" id="UP001195483">
    <property type="component" value="Unassembled WGS sequence"/>
</dbReference>
<feature type="compositionally biased region" description="Acidic residues" evidence="1">
    <location>
        <begin position="223"/>
        <end position="233"/>
    </location>
</feature>
<feature type="compositionally biased region" description="Polar residues" evidence="1">
    <location>
        <begin position="710"/>
        <end position="719"/>
    </location>
</feature>
<feature type="compositionally biased region" description="Acidic residues" evidence="1">
    <location>
        <begin position="12"/>
        <end position="24"/>
    </location>
</feature>
<sequence>MERGRPKNLEALTEEDDEGEEAEEEQKKEQQTEDTSDESSSESDDEPDAGVKKGEPNKFDILCDGVVNSIALVHTALEELLEMKDELLRHSLPPTMLIKLATISGKLFRSVSDLNNPVNEMVRLVRVYSTPWEEKSAALKKLHEEYETKQRQLNIAIKRLQLVDAHSKRIAKEKRVMNWEKLFAKMMSNKGHGRRWKFLIETIKQKAKLGLEHVQEYTRALDESTDDEEEDEMPTIQLKSQSGASPDDSSEKQSLSSKEGRKQDEEVEGKVGDGEKEEEDEKSGSPAEEEEEEETKNLSLHLNEEESEQEETDDVQSQSLKKVRFAGEKQIVVKPPMSDATVWTQEPDYDNFLFVRVYCPQQMEQQDLKCSIAFGKSFFKTKRLDDPLKETLVEGKGSSASKGKLEKDIPKLDLNKERFEEVHFELPDDVPEGVLILDRAEKKKREDLPKTFQISVQTGLKDEMVAMATIKMEDLYKEDLKTIYLPEPHGDDNVPKIPGDIETDSMSDDDIEIILSDEGDAKAFAVPDDLLREVKPLSFPLYSIHSGAGSVHKPCGILPLVFFYGKRARPRSYNRQVGTYGVTELVFDLTGINLNVTTKEALHKEKYDRASSSIRFTPEMREVALSAIGFSPEPSRLTSTPEELLSPEKPKTPICSPSPVKKEEMIPKLEYEKIVEKHSQELHMIQAEYEKRLQQLQENLQAMEQMNIEQQHRIQSQVEQFAKSRPKSTDGRRSKSPHGQTVTLILQDKPLQKPKPPQSFEGETPPVPKVHAPVPPPKPKKSHTMPPRVNQPAKDSSGVPVDFLERLAYFEELSYRHKQDLNDQTIKEIQEELEKKLASQHKLSQKEREMYEALRDVSLPALFMPLKTGNVFNPRAHLYFHPTGSSDMRLTQPPSVFQLPPLPRNRASVVNLFELSRNFHSRGPGWLMDRYIQQQEPLHNVHIPQTPAHTSNFRSPPFTPLPTQITRFEPTEDGHSLLTREREAEV</sequence>
<dbReference type="AlphaFoldDB" id="A0AAE0VF88"/>
<keyword evidence="3" id="KW-1185">Reference proteome</keyword>
<reference evidence="2" key="1">
    <citation type="journal article" date="2021" name="Genome Biol. Evol.">
        <title>A High-Quality Reference Genome for a Parasitic Bivalve with Doubly Uniparental Inheritance (Bivalvia: Unionida).</title>
        <authorList>
            <person name="Smith C.H."/>
        </authorList>
    </citation>
    <scope>NUCLEOTIDE SEQUENCE</scope>
    <source>
        <strain evidence="2">CHS0354</strain>
    </source>
</reference>
<proteinExistence type="predicted"/>